<feature type="transmembrane region" description="Helical" evidence="1">
    <location>
        <begin position="220"/>
        <end position="239"/>
    </location>
</feature>
<name>A0A346NQV5_9ALTE</name>
<feature type="transmembrane region" description="Helical" evidence="1">
    <location>
        <begin position="159"/>
        <end position="179"/>
    </location>
</feature>
<sequence length="254" mass="27827">MLINTVVLFLRDTLPIFLLLSVLLALPGVSRLSLVWRIASLLVTAAMTYSYLGVISQLAEGAGFELLKSLLLVSAWIGICVLVICPFSKRNFIRMGITLLVLGIGLPNSLHFMVYFVSGLTHNSDSTLLFLGTTIGLGISISIAILLNIALTHFVSHKATFCFTTLFVAAQVANIALLLEQIDIFPAPQQVWDSSHIVSDNSEYGHLLNALIGYEATPSMSYMMLFIFTLVVPNTIAATRKRIPALWQQVEVTQ</sequence>
<protein>
    <submittedName>
        <fullName evidence="2">FTR1 family iron permease</fullName>
    </submittedName>
</protein>
<keyword evidence="1" id="KW-0812">Transmembrane</keyword>
<keyword evidence="3" id="KW-1185">Reference proteome</keyword>
<keyword evidence="1" id="KW-0472">Membrane</keyword>
<accession>A0A346NQV5</accession>
<feature type="transmembrane region" description="Helical" evidence="1">
    <location>
        <begin position="128"/>
        <end position="147"/>
    </location>
</feature>
<feature type="transmembrane region" description="Helical" evidence="1">
    <location>
        <begin position="66"/>
        <end position="85"/>
    </location>
</feature>
<dbReference type="EMBL" id="CP031769">
    <property type="protein sequence ID" value="AXR07912.1"/>
    <property type="molecule type" value="Genomic_DNA"/>
</dbReference>
<evidence type="ECO:0000313" key="2">
    <source>
        <dbReference type="EMBL" id="AXR07912.1"/>
    </source>
</evidence>
<gene>
    <name evidence="2" type="ORF">D0Y50_17030</name>
</gene>
<evidence type="ECO:0000313" key="3">
    <source>
        <dbReference type="Proteomes" id="UP000262073"/>
    </source>
</evidence>
<dbReference type="Proteomes" id="UP000262073">
    <property type="component" value="Chromosome"/>
</dbReference>
<organism evidence="2 3">
    <name type="scientific">Salinimonas sediminis</name>
    <dbReference type="NCBI Taxonomy" id="2303538"/>
    <lineage>
        <taxon>Bacteria</taxon>
        <taxon>Pseudomonadati</taxon>
        <taxon>Pseudomonadota</taxon>
        <taxon>Gammaproteobacteria</taxon>
        <taxon>Alteromonadales</taxon>
        <taxon>Alteromonadaceae</taxon>
        <taxon>Alteromonas/Salinimonas group</taxon>
        <taxon>Salinimonas</taxon>
    </lineage>
</organism>
<dbReference type="OrthoDB" id="5764104at2"/>
<proteinExistence type="predicted"/>
<keyword evidence="1" id="KW-1133">Transmembrane helix</keyword>
<dbReference type="AlphaFoldDB" id="A0A346NQV5"/>
<dbReference type="KEGG" id="salm:D0Y50_17030"/>
<dbReference type="RefSeq" id="WP_013783477.1">
    <property type="nucleotide sequence ID" value="NZ_CP031769.1"/>
</dbReference>
<feature type="transmembrane region" description="Helical" evidence="1">
    <location>
        <begin position="34"/>
        <end position="54"/>
    </location>
</feature>
<feature type="transmembrane region" description="Helical" evidence="1">
    <location>
        <begin position="6"/>
        <end position="27"/>
    </location>
</feature>
<reference evidence="2 3" key="1">
    <citation type="submission" date="2018-08" db="EMBL/GenBank/DDBJ databases">
        <title>Salinimonas sediminis sp. nov., a piezophilic bacterium isolated from a deep-sea sediment sample from the New Britain Trench.</title>
        <authorList>
            <person name="Cao J."/>
        </authorList>
    </citation>
    <scope>NUCLEOTIDE SEQUENCE [LARGE SCALE GENOMIC DNA]</scope>
    <source>
        <strain evidence="2 3">N102</strain>
    </source>
</reference>
<feature type="transmembrane region" description="Helical" evidence="1">
    <location>
        <begin position="97"/>
        <end position="116"/>
    </location>
</feature>
<evidence type="ECO:0000256" key="1">
    <source>
        <dbReference type="SAM" id="Phobius"/>
    </source>
</evidence>